<comment type="subunit">
    <text evidence="13">Homotetramer formed by a catalytic dimer and a non-catalytic dimer serving as a binding platform that orients tRNASec for catalysis. Each tetramer binds the CCA ends of two tRNAs which point to the active sites of the catalytic dimer.</text>
</comment>
<evidence type="ECO:0000256" key="11">
    <source>
        <dbReference type="ARBA" id="ARBA00022917"/>
    </source>
</evidence>
<keyword evidence="10 18" id="KW-0663">Pyridoxal phosphate</keyword>
<dbReference type="EMBL" id="WJQU01000004">
    <property type="protein sequence ID" value="KAJ6634831.1"/>
    <property type="molecule type" value="Genomic_DNA"/>
</dbReference>
<evidence type="ECO:0000256" key="7">
    <source>
        <dbReference type="ARBA" id="ARBA00022555"/>
    </source>
</evidence>
<dbReference type="InterPro" id="IPR015424">
    <property type="entry name" value="PyrdxlP-dep_Trfase"/>
</dbReference>
<comment type="pathway">
    <text evidence="3 18">Aminoacyl-tRNA biosynthesis; selenocysteinyl-tRNA(Sec) biosynthesis; selenocysteinyl-tRNA(Sec) from L-seryl-tRNA(Sec) (archaeal/eukaryal route): step 2/2.</text>
</comment>
<evidence type="ECO:0000256" key="1">
    <source>
        <dbReference type="ARBA" id="ARBA00001933"/>
    </source>
</evidence>
<feature type="site" description="May act as a substrate filter by repelling compounds with a negatively charged alpha-carboxylate" evidence="20">
    <location>
        <position position="76"/>
    </location>
</feature>
<evidence type="ECO:0000256" key="16">
    <source>
        <dbReference type="ARBA" id="ARBA00032693"/>
    </source>
</evidence>
<evidence type="ECO:0000256" key="18">
    <source>
        <dbReference type="PIRNR" id="PIRNR017689"/>
    </source>
</evidence>
<dbReference type="EC" id="2.9.1.2" evidence="5 18"/>
<dbReference type="InterPro" id="IPR008829">
    <property type="entry name" value="SepSecS/SepCysS"/>
</dbReference>
<gene>
    <name evidence="21" type="primary">sepsecs</name>
    <name evidence="21" type="ORF">Bhyg_13411</name>
</gene>
<comment type="similarity">
    <text evidence="4 18">Belongs to the SepSecS family.</text>
</comment>
<dbReference type="Pfam" id="PF05889">
    <property type="entry name" value="SepSecS"/>
    <property type="match status" value="1"/>
</dbReference>
<comment type="caution">
    <text evidence="21">The sequence shown here is derived from an EMBL/GenBank/DDBJ whole genome shotgun (WGS) entry which is preliminary data.</text>
</comment>
<protein>
    <recommendedName>
        <fullName evidence="6 18">O-phosphoseryl-tRNA(Sec) selenium transferase</fullName>
        <ecNumber evidence="5 18">2.9.1.2</ecNumber>
    </recommendedName>
    <alternativeName>
        <fullName evidence="14 18">Selenocysteine synthase</fullName>
    </alternativeName>
    <alternativeName>
        <fullName evidence="15 18">Selenocysteinyl-tRNA(Sec) synthase</fullName>
    </alternativeName>
    <alternativeName>
        <fullName evidence="16 18">Sep-tRNA:Sec-tRNA synthase</fullName>
    </alternativeName>
</protein>
<evidence type="ECO:0000256" key="2">
    <source>
        <dbReference type="ARBA" id="ARBA00002552"/>
    </source>
</evidence>
<feature type="binding site" evidence="19">
    <location>
        <position position="107"/>
    </location>
    <ligand>
        <name>substrate</name>
    </ligand>
</feature>
<feature type="binding site" evidence="19">
    <location>
        <position position="397"/>
    </location>
    <ligand>
        <name>tRNA</name>
        <dbReference type="ChEBI" id="CHEBI:17843"/>
    </ligand>
</feature>
<feature type="binding site" evidence="19">
    <location>
        <position position="100"/>
    </location>
    <ligand>
        <name>substrate</name>
    </ligand>
</feature>
<feature type="modified residue" description="N6-(pyridoxal phosphate)lysine" evidence="20">
    <location>
        <position position="290"/>
    </location>
</feature>
<evidence type="ECO:0000256" key="15">
    <source>
        <dbReference type="ARBA" id="ARBA00032048"/>
    </source>
</evidence>
<sequence length="467" mass="51615">MNEGDDIIKALASLVPANHLNVSLDASQTTKKTFRVLFEKKKLPENGWSDVMIEQIVQFLSSLDSNNFPNKCGVGEREARIACKLVAQRHFGFGHGIGRSGDLEESQPKAVGSTIMSRLTNALLRDLYNTMSSQRFDKVLLVPMATGMTLALCLSAIKRERPNASYVLWSRVDQKSCFKSMLVANLIPVIIDTIPTENGLLTNVPEFRQKIEEFGAENIVAIFSTTSCFAPRNCDDISALSLLAHENNIPHLVNNAYGLQSKRIMKKIGFVYGNNNNNSRLDLIVQSTDKNLMVPVGGAIVAGKEEWIEKVAKQYAGRASSSQTLDVFMTLLSLGKNGYLDLVESRKSIFQYMKETLTSWDRYGISVIATKENPISIALELNLEGVRTNVGAMLFKRGVSGARVVANEIKSIDGYRFNGWGAHSSTAYAEKTYLTVAAGIGAEERDVNIFIRKLESVLEKIKSNEKV</sequence>
<dbReference type="PANTHER" id="PTHR12944">
    <property type="entry name" value="SOLUBLE LIVER ANTIGEN/LIVER PANCREAS ANTIGEN"/>
    <property type="match status" value="1"/>
</dbReference>
<evidence type="ECO:0000256" key="8">
    <source>
        <dbReference type="ARBA" id="ARBA00022679"/>
    </source>
</evidence>
<evidence type="ECO:0000256" key="12">
    <source>
        <dbReference type="ARBA" id="ARBA00023266"/>
    </source>
</evidence>
<keyword evidence="8 18" id="KW-0808">Transferase</keyword>
<evidence type="ECO:0000256" key="9">
    <source>
        <dbReference type="ARBA" id="ARBA00022884"/>
    </source>
</evidence>
<feature type="binding site" evidence="19">
    <location>
        <position position="318"/>
    </location>
    <ligand>
        <name>substrate</name>
    </ligand>
</feature>
<dbReference type="AlphaFoldDB" id="A0A9Q0MN87"/>
<dbReference type="InterPro" id="IPR019872">
    <property type="entry name" value="Sec-tRNA_Se_transferase"/>
</dbReference>
<proteinExistence type="inferred from homology"/>
<keyword evidence="7 18" id="KW-0820">tRNA-binding</keyword>
<feature type="binding site" evidence="19">
    <location>
        <position position="99"/>
    </location>
    <ligand>
        <name>substrate</name>
    </ligand>
</feature>
<evidence type="ECO:0000256" key="20">
    <source>
        <dbReference type="PIRSR" id="PIRSR017689-50"/>
    </source>
</evidence>
<evidence type="ECO:0000256" key="6">
    <source>
        <dbReference type="ARBA" id="ARBA00021963"/>
    </source>
</evidence>
<keyword evidence="18" id="KW-0963">Cytoplasm</keyword>
<evidence type="ECO:0000256" key="17">
    <source>
        <dbReference type="ARBA" id="ARBA00048808"/>
    </source>
</evidence>
<organism evidence="21 22">
    <name type="scientific">Pseudolycoriella hygida</name>
    <dbReference type="NCBI Taxonomy" id="35572"/>
    <lineage>
        <taxon>Eukaryota</taxon>
        <taxon>Metazoa</taxon>
        <taxon>Ecdysozoa</taxon>
        <taxon>Arthropoda</taxon>
        <taxon>Hexapoda</taxon>
        <taxon>Insecta</taxon>
        <taxon>Pterygota</taxon>
        <taxon>Neoptera</taxon>
        <taxon>Endopterygota</taxon>
        <taxon>Diptera</taxon>
        <taxon>Nematocera</taxon>
        <taxon>Sciaroidea</taxon>
        <taxon>Sciaridae</taxon>
        <taxon>Pseudolycoriella</taxon>
    </lineage>
</organism>
<dbReference type="GO" id="GO:0005737">
    <property type="term" value="C:cytoplasm"/>
    <property type="evidence" value="ECO:0007669"/>
    <property type="project" value="UniProtKB-SubCell"/>
</dbReference>
<name>A0A9Q0MN87_9DIPT</name>
<comment type="subcellular location">
    <subcellularLocation>
        <location evidence="18">Cytoplasm</location>
    </subcellularLocation>
</comment>
<evidence type="ECO:0000256" key="10">
    <source>
        <dbReference type="ARBA" id="ARBA00022898"/>
    </source>
</evidence>
<keyword evidence="11 18" id="KW-0648">Protein biosynthesis</keyword>
<comment type="function">
    <text evidence="2 18">Converts O-phosphoseryl-tRNA(Sec) to selenocysteinyl-tRNA(Sec) required for selenoprotein biosynthesis.</text>
</comment>
<evidence type="ECO:0000256" key="4">
    <source>
        <dbReference type="ARBA" id="ARBA00007037"/>
    </source>
</evidence>
<keyword evidence="9 18" id="KW-0694">RNA-binding</keyword>
<evidence type="ECO:0000313" key="21">
    <source>
        <dbReference type="EMBL" id="KAJ6634831.1"/>
    </source>
</evidence>
<dbReference type="Gene3D" id="3.40.640.10">
    <property type="entry name" value="Type I PLP-dependent aspartate aminotransferase-like (Major domain)"/>
    <property type="match status" value="1"/>
</dbReference>
<dbReference type="OrthoDB" id="10263545at2759"/>
<reference evidence="21" key="1">
    <citation type="submission" date="2022-07" db="EMBL/GenBank/DDBJ databases">
        <authorList>
            <person name="Trinca V."/>
            <person name="Uliana J.V.C."/>
            <person name="Torres T.T."/>
            <person name="Ward R.J."/>
            <person name="Monesi N."/>
        </authorList>
    </citation>
    <scope>NUCLEOTIDE SEQUENCE</scope>
    <source>
        <strain evidence="21">HSMRA1968</strain>
        <tissue evidence="21">Whole embryos</tissue>
    </source>
</reference>
<evidence type="ECO:0000256" key="14">
    <source>
        <dbReference type="ARBA" id="ARBA00030669"/>
    </source>
</evidence>
<evidence type="ECO:0000256" key="5">
    <source>
        <dbReference type="ARBA" id="ARBA00012464"/>
    </source>
</evidence>
<dbReference type="GO" id="GO:0001717">
    <property type="term" value="P:conversion of seryl-tRNAsec to selenocys-tRNAsec"/>
    <property type="evidence" value="ECO:0007669"/>
    <property type="project" value="UniProtKB-UniRule"/>
</dbReference>
<dbReference type="GO" id="GO:0001514">
    <property type="term" value="P:selenocysteine incorporation"/>
    <property type="evidence" value="ECO:0007669"/>
    <property type="project" value="TreeGrafter"/>
</dbReference>
<evidence type="ECO:0000313" key="22">
    <source>
        <dbReference type="Proteomes" id="UP001151699"/>
    </source>
</evidence>
<dbReference type="NCBIfam" id="TIGR03531">
    <property type="entry name" value="selenium_SpcS"/>
    <property type="match status" value="1"/>
</dbReference>
<keyword evidence="22" id="KW-1185">Reference proteome</keyword>
<evidence type="ECO:0000256" key="19">
    <source>
        <dbReference type="PIRSR" id="PIRSR017689-1"/>
    </source>
</evidence>
<dbReference type="GO" id="GO:0000049">
    <property type="term" value="F:tRNA binding"/>
    <property type="evidence" value="ECO:0007669"/>
    <property type="project" value="UniProtKB-UniRule"/>
</dbReference>
<accession>A0A9Q0MN87</accession>
<dbReference type="PIRSF" id="PIRSF017689">
    <property type="entry name" value="SepSecS"/>
    <property type="match status" value="1"/>
</dbReference>
<dbReference type="GO" id="GO:0098621">
    <property type="term" value="F:O-phosphoseryl-tRNA(Sec) selenium transferase activity"/>
    <property type="evidence" value="ECO:0007669"/>
    <property type="project" value="UniProtKB-EC"/>
</dbReference>
<comment type="catalytic activity">
    <reaction evidence="17 18">
        <text>O-phospho-L-seryl-tRNA(Sec) + selenophosphate + H2O = L-selenocysteinyl-tRNA(Sec) + 2 phosphate</text>
        <dbReference type="Rhea" id="RHEA:25041"/>
        <dbReference type="Rhea" id="RHEA-COMP:9743"/>
        <dbReference type="Rhea" id="RHEA-COMP:9947"/>
        <dbReference type="ChEBI" id="CHEBI:15377"/>
        <dbReference type="ChEBI" id="CHEBI:16144"/>
        <dbReference type="ChEBI" id="CHEBI:43474"/>
        <dbReference type="ChEBI" id="CHEBI:78551"/>
        <dbReference type="ChEBI" id="CHEBI:78573"/>
        <dbReference type="EC" id="2.9.1.2"/>
    </reaction>
</comment>
<dbReference type="InterPro" id="IPR015421">
    <property type="entry name" value="PyrdxlP-dep_Trfase_major"/>
</dbReference>
<dbReference type="PANTHER" id="PTHR12944:SF2">
    <property type="entry name" value="O-PHOSPHOSERYL-TRNA(SEC) SELENIUM TRANSFERASE"/>
    <property type="match status" value="1"/>
</dbReference>
<keyword evidence="12 18" id="KW-0711">Selenium</keyword>
<dbReference type="SUPFAM" id="SSF53383">
    <property type="entry name" value="PLP-dependent transferases"/>
    <property type="match status" value="1"/>
</dbReference>
<feature type="binding site" evidence="19">
    <location>
        <position position="77"/>
    </location>
    <ligand>
        <name>pyridoxal 5'-phosphate</name>
        <dbReference type="ChEBI" id="CHEBI:597326"/>
    </ligand>
</feature>
<evidence type="ECO:0000256" key="13">
    <source>
        <dbReference type="ARBA" id="ARBA00026053"/>
    </source>
</evidence>
<comment type="cofactor">
    <cofactor evidence="1 18 20">
        <name>pyridoxal 5'-phosphate</name>
        <dbReference type="ChEBI" id="CHEBI:597326"/>
    </cofactor>
</comment>
<evidence type="ECO:0000256" key="3">
    <source>
        <dbReference type="ARBA" id="ARBA00004822"/>
    </source>
</evidence>
<dbReference type="Proteomes" id="UP001151699">
    <property type="component" value="Chromosome C"/>
</dbReference>